<dbReference type="Proteomes" id="UP000252985">
    <property type="component" value="Plasmid pCBA1112-02"/>
</dbReference>
<dbReference type="KEGG" id="haq:DU484_18910"/>
<evidence type="ECO:0000313" key="1">
    <source>
        <dbReference type="EMBL" id="AXG12035.1"/>
    </source>
</evidence>
<proteinExistence type="predicted"/>
<dbReference type="InterPro" id="IPR036390">
    <property type="entry name" value="WH_DNA-bd_sf"/>
</dbReference>
<name>A0A345EIL3_9EURY</name>
<dbReference type="EMBL" id="CP031149">
    <property type="protein sequence ID" value="AXG12035.1"/>
    <property type="molecule type" value="Genomic_DNA"/>
</dbReference>
<organism evidence="1 2">
    <name type="scientific">Haloplanus rubicundus</name>
    <dbReference type="NCBI Taxonomy" id="1547898"/>
    <lineage>
        <taxon>Archaea</taxon>
        <taxon>Methanobacteriati</taxon>
        <taxon>Methanobacteriota</taxon>
        <taxon>Stenosarchaea group</taxon>
        <taxon>Halobacteria</taxon>
        <taxon>Halobacteriales</taxon>
        <taxon>Haloferacaceae</taxon>
        <taxon>Haloplanus</taxon>
    </lineage>
</organism>
<dbReference type="SUPFAM" id="SSF46785">
    <property type="entry name" value="Winged helix' DNA-binding domain"/>
    <property type="match status" value="1"/>
</dbReference>
<reference evidence="1 2" key="1">
    <citation type="submission" date="2018-07" db="EMBL/GenBank/DDBJ databases">
        <title>Genome sequences of Haloplanus sp. CBA1112.</title>
        <authorList>
            <person name="Kim Y.B."/>
            <person name="Roh S.W."/>
        </authorList>
    </citation>
    <scope>NUCLEOTIDE SEQUENCE [LARGE SCALE GENOMIC DNA]</scope>
    <source>
        <strain evidence="1 2">CBA1112</strain>
        <plasmid evidence="2">pcba1112-02</plasmid>
    </source>
</reference>
<evidence type="ECO:0000313" key="2">
    <source>
        <dbReference type="Proteomes" id="UP000252985"/>
    </source>
</evidence>
<dbReference type="AlphaFoldDB" id="A0A345EIL3"/>
<dbReference type="InterPro" id="IPR036388">
    <property type="entry name" value="WH-like_DNA-bd_sf"/>
</dbReference>
<accession>A0A345EIL3</accession>
<dbReference type="GeneID" id="37289094"/>
<dbReference type="Gene3D" id="1.10.10.10">
    <property type="entry name" value="Winged helix-like DNA-binding domain superfamily/Winged helix DNA-binding domain"/>
    <property type="match status" value="1"/>
</dbReference>
<dbReference type="Pfam" id="PF25212">
    <property type="entry name" value="HVO_A0114"/>
    <property type="match status" value="1"/>
</dbReference>
<geneLocation type="plasmid" evidence="2">
    <name>pcba1112-02</name>
</geneLocation>
<dbReference type="RefSeq" id="WP_114606939.1">
    <property type="nucleotide sequence ID" value="NZ_CP031149.1"/>
</dbReference>
<gene>
    <name evidence="1" type="ORF">DU484_18910</name>
</gene>
<sequence>MARALARGGMEGVQVLSLETAQEVLTPKRYEIVDLLSREDVDSVRALARRLDRDKAQVSRDLQALAEHSIITYDTDGRSKSPRLVQEHIVVEPLV</sequence>
<protein>
    <submittedName>
        <fullName evidence="1">Transcriptional regulator</fullName>
    </submittedName>
</protein>
<keyword evidence="1" id="KW-0614">Plasmid</keyword>